<accession>A0A1B7VVB7</accession>
<name>A0A1B7VVB7_APHFL</name>
<dbReference type="STRING" id="1803587.GCA_001593825_01453"/>
<gene>
    <name evidence="3" type="ORF">AN481_13220</name>
</gene>
<evidence type="ECO:0000259" key="2">
    <source>
        <dbReference type="PROSITE" id="PS50234"/>
    </source>
</evidence>
<keyword evidence="1" id="KW-0812">Transmembrane</keyword>
<organism evidence="3 4">
    <name type="scientific">Aphanizomenon flos-aquae LD13</name>
    <dbReference type="NCBI Taxonomy" id="1710894"/>
    <lineage>
        <taxon>Bacteria</taxon>
        <taxon>Bacillati</taxon>
        <taxon>Cyanobacteriota</taxon>
        <taxon>Cyanophyceae</taxon>
        <taxon>Nostocales</taxon>
        <taxon>Aphanizomenonaceae</taxon>
        <taxon>Aphanizomenon</taxon>
    </lineage>
</organism>
<protein>
    <recommendedName>
        <fullName evidence="2">VWFA domain-containing protein</fullName>
    </recommendedName>
</protein>
<dbReference type="CDD" id="cd00198">
    <property type="entry name" value="vWFA"/>
    <property type="match status" value="1"/>
</dbReference>
<feature type="domain" description="VWFA" evidence="2">
    <location>
        <begin position="116"/>
        <end position="337"/>
    </location>
</feature>
<reference evidence="3 4" key="1">
    <citation type="submission" date="2015-09" db="EMBL/GenBank/DDBJ databases">
        <title>Whole genome shotgun sequence assembly of Aphanizomenon flos-aquae UKL13.</title>
        <authorList>
            <person name="Driscoll C."/>
        </authorList>
    </citation>
    <scope>NUCLEOTIDE SEQUENCE [LARGE SCALE GENOMIC DNA]</scope>
    <source>
        <strain evidence="3">MDT13</strain>
    </source>
</reference>
<dbReference type="SUPFAM" id="SSF53300">
    <property type="entry name" value="vWA-like"/>
    <property type="match status" value="1"/>
</dbReference>
<dbReference type="PATRIC" id="fig|1710894.3.peg.550"/>
<evidence type="ECO:0000313" key="4">
    <source>
        <dbReference type="Proteomes" id="UP000092382"/>
    </source>
</evidence>
<comment type="caution">
    <text evidence="3">The sequence shown here is derived from an EMBL/GenBank/DDBJ whole genome shotgun (WGS) entry which is preliminary data.</text>
</comment>
<feature type="transmembrane region" description="Helical" evidence="1">
    <location>
        <begin position="431"/>
        <end position="448"/>
    </location>
</feature>
<sequence>MKKNSTDSFSIIAYSTPKLKLGIVTLLLGFLPLPVFANSKIEVSPRPTDADIVTLKVKVVNDNNIPIEGLQKSEFKLQTARIIAKSQDTPINLKFAEVTKFRLIPPGEQLTSDPAYVVILLDMSGSMRKKDASGVKKIDGAILAIQGFIKLVREKNLPVHISLVPFGESQIAKDNYEVNQEIIAKNFLPANSPDLDKRVADLGSSPTNAGTNLYNPLKEAVKYLGDNSEELTRQANSSNDLRKDEPQIPPKLAVMLLSDGYHNSKRKTEDQQFANLEKVFKKYPTVRVYTLGYGESLRQLRNRATNCNIPNSWLEKKEAVDLIQSCKLPSGDIFNYIVDQPRLKQIAELTGGISKFPQDVNEAVNSLETFFKALREYELQYIQPNAAPAEEYQVQVSVNSSNRELNINAEPVKIRMPNISFYKLPLIPDRLFILILTLGILGGGILWFKRWSQQLKTEADRWI</sequence>
<dbReference type="EMBL" id="LJOY01000044">
    <property type="protein sequence ID" value="OBQ24819.1"/>
    <property type="molecule type" value="Genomic_DNA"/>
</dbReference>
<dbReference type="PROSITE" id="PS50234">
    <property type="entry name" value="VWFA"/>
    <property type="match status" value="1"/>
</dbReference>
<evidence type="ECO:0000313" key="3">
    <source>
        <dbReference type="EMBL" id="OBQ24819.1"/>
    </source>
</evidence>
<dbReference type="InterPro" id="IPR002035">
    <property type="entry name" value="VWF_A"/>
</dbReference>
<dbReference type="Proteomes" id="UP000092382">
    <property type="component" value="Unassembled WGS sequence"/>
</dbReference>
<keyword evidence="1" id="KW-1133">Transmembrane helix</keyword>
<evidence type="ECO:0000256" key="1">
    <source>
        <dbReference type="SAM" id="Phobius"/>
    </source>
</evidence>
<dbReference type="Gene3D" id="3.40.50.410">
    <property type="entry name" value="von Willebrand factor, type A domain"/>
    <property type="match status" value="1"/>
</dbReference>
<dbReference type="AlphaFoldDB" id="A0A1B7VVB7"/>
<dbReference type="InterPro" id="IPR036465">
    <property type="entry name" value="vWFA_dom_sf"/>
</dbReference>
<proteinExistence type="predicted"/>
<keyword evidence="1" id="KW-0472">Membrane</keyword>